<dbReference type="SUPFAM" id="SSF56112">
    <property type="entry name" value="Protein kinase-like (PK-like)"/>
    <property type="match status" value="1"/>
</dbReference>
<evidence type="ECO:0000259" key="7">
    <source>
        <dbReference type="Pfam" id="PF03109"/>
    </source>
</evidence>
<dbReference type="Proteomes" id="UP000746747">
    <property type="component" value="Unassembled WGS sequence"/>
</dbReference>
<dbReference type="GO" id="GO:0005524">
    <property type="term" value="F:ATP binding"/>
    <property type="evidence" value="ECO:0007669"/>
    <property type="project" value="UniProtKB-KW"/>
</dbReference>
<dbReference type="AlphaFoldDB" id="A0A8J2Q454"/>
<dbReference type="GO" id="GO:0006744">
    <property type="term" value="P:ubiquinone biosynthetic process"/>
    <property type="evidence" value="ECO:0007669"/>
    <property type="project" value="TreeGrafter"/>
</dbReference>
<dbReference type="CDD" id="cd13970">
    <property type="entry name" value="ABC1_ADCK3"/>
    <property type="match status" value="1"/>
</dbReference>
<dbReference type="InterPro" id="IPR011009">
    <property type="entry name" value="Kinase-like_dom_sf"/>
</dbReference>
<evidence type="ECO:0000313" key="9">
    <source>
        <dbReference type="Proteomes" id="UP000746747"/>
    </source>
</evidence>
<gene>
    <name evidence="8" type="ORF">CJOHNSTONI_LOCUS9767</name>
</gene>
<organism evidence="8 9">
    <name type="scientific">Cercopithifilaria johnstoni</name>
    <dbReference type="NCBI Taxonomy" id="2874296"/>
    <lineage>
        <taxon>Eukaryota</taxon>
        <taxon>Metazoa</taxon>
        <taxon>Ecdysozoa</taxon>
        <taxon>Nematoda</taxon>
        <taxon>Chromadorea</taxon>
        <taxon>Rhabditida</taxon>
        <taxon>Spirurina</taxon>
        <taxon>Spiruromorpha</taxon>
        <taxon>Filarioidea</taxon>
        <taxon>Onchocercidae</taxon>
        <taxon>Cercopithifilaria</taxon>
    </lineage>
</organism>
<evidence type="ECO:0000256" key="6">
    <source>
        <dbReference type="SAM" id="MobiDB-lite"/>
    </source>
</evidence>
<comment type="caution">
    <text evidence="8">The sequence shown here is derived from an EMBL/GenBank/DDBJ whole genome shotgun (WGS) entry which is preliminary data.</text>
</comment>
<name>A0A8J2Q454_9BILA</name>
<sequence length="633" mass="71841">MNRSPWRDELGPIINTLRILVRSQLGYQMRHLDFKGGNWTLDRFCDLFERAQTISTSIREVTKLATRGIYPGTAGYTMQDTTFNDSSGPAHRTYHEEAGPSDNKAWKDDDNGLSRKQAFEGAALEFDNIPRNGANISSVVSPKSKYYEPRLPEGYQLKAVEMESLNTKNRERKVPSSRIARFAQFGQLGVSLIMGAATEATKRTLGFSKSANASAESIVSPTGNPFMTEANAEKIVRTLCRVRGAALKLGQMLSIQDSDLISPTLLKIFERVRHNADFMPLWQVHRQMCDSFGDNWRIKFERFEDIPFAAASIGQVHQAWLPSGEKVALKIQYPGVSAGIDSDIDNLVTILNYGKFFPKGLYLENFATVARKELKLECDYKREARAMKEFQRLLADDEHFYIPKKISLSVSITTHVLTTEFMEGVPIDKCINEPQEVRNYIASKFIELCLREIFVWRFMQTDPNWSNFYLGKHPTASGPRLILLDFGASRSYPKKFVDQYMNIIRAAYDNDRNKILEYSRKIGFLSGYESKVMEDAHCKSISILGETLASTTPYDFSEQNVTKRIHTLIPVMLKHRLISPPDEIYSLHRKLSGSFLLASKLKAVVACGALYEQIYEEYKFGDNAGSEDIDIDK</sequence>
<dbReference type="InterPro" id="IPR004147">
    <property type="entry name" value="ABC1_dom"/>
</dbReference>
<protein>
    <recommendedName>
        <fullName evidence="7">ABC1 atypical kinase-like domain-containing protein</fullName>
    </recommendedName>
</protein>
<feature type="region of interest" description="Disordered" evidence="6">
    <location>
        <begin position="80"/>
        <end position="111"/>
    </location>
</feature>
<comment type="similarity">
    <text evidence="2">Belongs to the protein kinase superfamily. ADCK protein kinase family.</text>
</comment>
<evidence type="ECO:0000256" key="5">
    <source>
        <dbReference type="ARBA" id="ARBA00022840"/>
    </source>
</evidence>
<dbReference type="Pfam" id="PF03109">
    <property type="entry name" value="ABC1"/>
    <property type="match status" value="1"/>
</dbReference>
<dbReference type="EMBL" id="CAKAEH010001921">
    <property type="protein sequence ID" value="CAG9540233.1"/>
    <property type="molecule type" value="Genomic_DNA"/>
</dbReference>
<evidence type="ECO:0000256" key="2">
    <source>
        <dbReference type="ARBA" id="ARBA00009670"/>
    </source>
</evidence>
<keyword evidence="3" id="KW-0808">Transferase</keyword>
<dbReference type="OrthoDB" id="201153at2759"/>
<evidence type="ECO:0000256" key="4">
    <source>
        <dbReference type="ARBA" id="ARBA00022741"/>
    </source>
</evidence>
<evidence type="ECO:0000256" key="3">
    <source>
        <dbReference type="ARBA" id="ARBA00022679"/>
    </source>
</evidence>
<feature type="compositionally biased region" description="Basic and acidic residues" evidence="6">
    <location>
        <begin position="93"/>
        <end position="111"/>
    </location>
</feature>
<dbReference type="PANTHER" id="PTHR43851">
    <property type="match status" value="1"/>
</dbReference>
<reference evidence="8" key="1">
    <citation type="submission" date="2021-09" db="EMBL/GenBank/DDBJ databases">
        <authorList>
            <consortium name="Pathogen Informatics"/>
        </authorList>
    </citation>
    <scope>NUCLEOTIDE SEQUENCE</scope>
</reference>
<keyword evidence="5" id="KW-0067">ATP-binding</keyword>
<dbReference type="PANTHER" id="PTHR43851:SF3">
    <property type="entry name" value="COENZYME Q8"/>
    <property type="match status" value="1"/>
</dbReference>
<comment type="pathway">
    <text evidence="1">Cofactor biosynthesis; ubiquinone biosynthesis.</text>
</comment>
<evidence type="ECO:0000313" key="8">
    <source>
        <dbReference type="EMBL" id="CAG9540233.1"/>
    </source>
</evidence>
<accession>A0A8J2Q454</accession>
<dbReference type="GO" id="GO:0016740">
    <property type="term" value="F:transferase activity"/>
    <property type="evidence" value="ECO:0007669"/>
    <property type="project" value="UniProtKB-KW"/>
</dbReference>
<feature type="domain" description="ABC1 atypical kinase-like" evidence="7">
    <location>
        <begin position="272"/>
        <end position="518"/>
    </location>
</feature>
<dbReference type="InterPro" id="IPR034646">
    <property type="entry name" value="ADCK3_dom"/>
</dbReference>
<keyword evidence="9" id="KW-1185">Reference proteome</keyword>
<evidence type="ECO:0000256" key="1">
    <source>
        <dbReference type="ARBA" id="ARBA00004749"/>
    </source>
</evidence>
<proteinExistence type="inferred from homology"/>
<dbReference type="InterPro" id="IPR051409">
    <property type="entry name" value="Atypical_kinase_ADCK"/>
</dbReference>
<keyword evidence="4" id="KW-0547">Nucleotide-binding</keyword>